<evidence type="ECO:0000313" key="2">
    <source>
        <dbReference type="Proteomes" id="UP000826656"/>
    </source>
</evidence>
<organism evidence="1 2">
    <name type="scientific">Solanum tuberosum</name>
    <name type="common">Potato</name>
    <dbReference type="NCBI Taxonomy" id="4113"/>
    <lineage>
        <taxon>Eukaryota</taxon>
        <taxon>Viridiplantae</taxon>
        <taxon>Streptophyta</taxon>
        <taxon>Embryophyta</taxon>
        <taxon>Tracheophyta</taxon>
        <taxon>Spermatophyta</taxon>
        <taxon>Magnoliopsida</taxon>
        <taxon>eudicotyledons</taxon>
        <taxon>Gunneridae</taxon>
        <taxon>Pentapetalae</taxon>
        <taxon>asterids</taxon>
        <taxon>lamiids</taxon>
        <taxon>Solanales</taxon>
        <taxon>Solanaceae</taxon>
        <taxon>Solanoideae</taxon>
        <taxon>Solaneae</taxon>
        <taxon>Solanum</taxon>
    </lineage>
</organism>
<dbReference type="Proteomes" id="UP000826656">
    <property type="component" value="Unassembled WGS sequence"/>
</dbReference>
<proteinExistence type="predicted"/>
<sequence>MFSSRVLGQGRFFHHDFLFESTQNQGLGVRVGLHCKSWILSWMLRLGLGSGSGSGVEIVS</sequence>
<evidence type="ECO:0000313" key="1">
    <source>
        <dbReference type="EMBL" id="KAH0782112.1"/>
    </source>
</evidence>
<keyword evidence="2" id="KW-1185">Reference proteome</keyword>
<gene>
    <name evidence="1" type="ORF">KY290_001710</name>
</gene>
<dbReference type="EMBL" id="JAIVGD010000001">
    <property type="protein sequence ID" value="KAH0782112.1"/>
    <property type="molecule type" value="Genomic_DNA"/>
</dbReference>
<protein>
    <submittedName>
        <fullName evidence="1">Uncharacterized protein</fullName>
    </submittedName>
</protein>
<name>A0ABQ7WMX7_SOLTU</name>
<reference evidence="1 2" key="1">
    <citation type="journal article" date="2021" name="bioRxiv">
        <title>Chromosome-scale and haplotype-resolved genome assembly of a tetraploid potato cultivar.</title>
        <authorList>
            <person name="Sun H."/>
            <person name="Jiao W.-B."/>
            <person name="Krause K."/>
            <person name="Campoy J.A."/>
            <person name="Goel M."/>
            <person name="Folz-Donahue K."/>
            <person name="Kukat C."/>
            <person name="Huettel B."/>
            <person name="Schneeberger K."/>
        </authorList>
    </citation>
    <scope>NUCLEOTIDE SEQUENCE [LARGE SCALE GENOMIC DNA]</scope>
    <source>
        <strain evidence="1">SolTubOtavaFocal</strain>
        <tissue evidence="1">Leaves</tissue>
    </source>
</reference>
<comment type="caution">
    <text evidence="1">The sequence shown here is derived from an EMBL/GenBank/DDBJ whole genome shotgun (WGS) entry which is preliminary data.</text>
</comment>
<accession>A0ABQ7WMX7</accession>